<evidence type="ECO:0000256" key="2">
    <source>
        <dbReference type="SAM" id="MobiDB-lite"/>
    </source>
</evidence>
<keyword evidence="1" id="KW-0378">Hydrolase</keyword>
<evidence type="ECO:0000256" key="1">
    <source>
        <dbReference type="ARBA" id="ARBA00022801"/>
    </source>
</evidence>
<feature type="domain" description="Isochorismatase-like" evidence="3">
    <location>
        <begin position="44"/>
        <end position="223"/>
    </location>
</feature>
<sequence>MTTETSNDIEARLAAVLEEAFEAGTGIYNERGFKRRIGYGNRPAVIHIDLANAWTRPGHPFSCPGMETIIPNVQRINEAARAKGVPVFYTTNVYRNRDATSGTNDMGLWYSKIPTETLPADSYWAQIDDRIAPAEGEVVIEKNRASAFPGTNLELFLTSNRIDTLIVTGATAAGCVRHTVEDAIAKGFRPIIPRETIGDRVPGVVQWNLYDIDNKFGDVESTDSVVAYLNALPQFEGTVPKTLSDPQPEVATPADPAWYAGPGQNRGYAPVSPSK</sequence>
<organism evidence="4 5">
    <name type="scientific">Arthrobacter ginsengisoli</name>
    <dbReference type="NCBI Taxonomy" id="1356565"/>
    <lineage>
        <taxon>Bacteria</taxon>
        <taxon>Bacillati</taxon>
        <taxon>Actinomycetota</taxon>
        <taxon>Actinomycetes</taxon>
        <taxon>Micrococcales</taxon>
        <taxon>Micrococcaceae</taxon>
        <taxon>Arthrobacter</taxon>
    </lineage>
</organism>
<dbReference type="RefSeq" id="WP_310058108.1">
    <property type="nucleotide sequence ID" value="NZ_JAVDVQ010000011.1"/>
</dbReference>
<dbReference type="InterPro" id="IPR000868">
    <property type="entry name" value="Isochorismatase-like_dom"/>
</dbReference>
<dbReference type="Pfam" id="PF00857">
    <property type="entry name" value="Isochorismatase"/>
    <property type="match status" value="1"/>
</dbReference>
<evidence type="ECO:0000313" key="4">
    <source>
        <dbReference type="EMBL" id="MDR7083424.1"/>
    </source>
</evidence>
<reference evidence="4 5" key="1">
    <citation type="submission" date="2023-07" db="EMBL/GenBank/DDBJ databases">
        <title>Sorghum-associated microbial communities from plants grown in Nebraska, USA.</title>
        <authorList>
            <person name="Schachtman D."/>
        </authorList>
    </citation>
    <scope>NUCLEOTIDE SEQUENCE [LARGE SCALE GENOMIC DNA]</scope>
    <source>
        <strain evidence="4 5">BE167</strain>
    </source>
</reference>
<dbReference type="InterPro" id="IPR036380">
    <property type="entry name" value="Isochorismatase-like_sf"/>
</dbReference>
<dbReference type="Gene3D" id="3.40.50.850">
    <property type="entry name" value="Isochorismatase-like"/>
    <property type="match status" value="1"/>
</dbReference>
<comment type="caution">
    <text evidence="4">The sequence shown here is derived from an EMBL/GenBank/DDBJ whole genome shotgun (WGS) entry which is preliminary data.</text>
</comment>
<dbReference type="Proteomes" id="UP001252243">
    <property type="component" value="Unassembled WGS sequence"/>
</dbReference>
<dbReference type="EMBL" id="JAVDVQ010000011">
    <property type="protein sequence ID" value="MDR7083424.1"/>
    <property type="molecule type" value="Genomic_DNA"/>
</dbReference>
<dbReference type="CDD" id="cd01015">
    <property type="entry name" value="CSHase"/>
    <property type="match status" value="1"/>
</dbReference>
<keyword evidence="5" id="KW-1185">Reference proteome</keyword>
<dbReference type="PANTHER" id="PTHR43540:SF1">
    <property type="entry name" value="ISOCHORISMATASE HYDROLASE"/>
    <property type="match status" value="1"/>
</dbReference>
<dbReference type="SUPFAM" id="SSF52499">
    <property type="entry name" value="Isochorismatase-like hydrolases"/>
    <property type="match status" value="1"/>
</dbReference>
<dbReference type="InterPro" id="IPR050272">
    <property type="entry name" value="Isochorismatase-like_hydrls"/>
</dbReference>
<feature type="region of interest" description="Disordered" evidence="2">
    <location>
        <begin position="240"/>
        <end position="275"/>
    </location>
</feature>
<dbReference type="PANTHER" id="PTHR43540">
    <property type="entry name" value="PEROXYUREIDOACRYLATE/UREIDOACRYLATE AMIDOHYDROLASE-RELATED"/>
    <property type="match status" value="1"/>
</dbReference>
<accession>A0ABU1UE04</accession>
<evidence type="ECO:0000313" key="5">
    <source>
        <dbReference type="Proteomes" id="UP001252243"/>
    </source>
</evidence>
<name>A0ABU1UE04_9MICC</name>
<gene>
    <name evidence="4" type="ORF">J2X01_002718</name>
</gene>
<protein>
    <submittedName>
        <fullName evidence="4">Nicotinamidase-related amidase</fullName>
    </submittedName>
</protein>
<proteinExistence type="predicted"/>
<evidence type="ECO:0000259" key="3">
    <source>
        <dbReference type="Pfam" id="PF00857"/>
    </source>
</evidence>